<dbReference type="RefSeq" id="WP_284348784.1">
    <property type="nucleotide sequence ID" value="NZ_BRXS01000001.1"/>
</dbReference>
<dbReference type="AlphaFoldDB" id="A0AA37QCR3"/>
<feature type="chain" id="PRO_5041258435" description="Outer membrane protein beta-barrel domain-containing protein" evidence="1">
    <location>
        <begin position="27"/>
        <end position="219"/>
    </location>
</feature>
<accession>A0AA37QCR3</accession>
<dbReference type="EMBL" id="BRXS01000001">
    <property type="protein sequence ID" value="GLC24333.1"/>
    <property type="molecule type" value="Genomic_DNA"/>
</dbReference>
<dbReference type="InterPro" id="IPR011250">
    <property type="entry name" value="OMP/PagP_B-barrel"/>
</dbReference>
<keyword evidence="3" id="KW-1185">Reference proteome</keyword>
<name>A0AA37QCR3_9BACT</name>
<protein>
    <recommendedName>
        <fullName evidence="4">Outer membrane protein beta-barrel domain-containing protein</fullName>
    </recommendedName>
</protein>
<proteinExistence type="predicted"/>
<dbReference type="Proteomes" id="UP001161325">
    <property type="component" value="Unassembled WGS sequence"/>
</dbReference>
<feature type="signal peptide" evidence="1">
    <location>
        <begin position="1"/>
        <end position="26"/>
    </location>
</feature>
<gene>
    <name evidence="2" type="ORF">rosag_08460</name>
</gene>
<organism evidence="2 3">
    <name type="scientific">Roseisolibacter agri</name>
    <dbReference type="NCBI Taxonomy" id="2014610"/>
    <lineage>
        <taxon>Bacteria</taxon>
        <taxon>Pseudomonadati</taxon>
        <taxon>Gemmatimonadota</taxon>
        <taxon>Gemmatimonadia</taxon>
        <taxon>Gemmatimonadales</taxon>
        <taxon>Gemmatimonadaceae</taxon>
        <taxon>Roseisolibacter</taxon>
    </lineage>
</organism>
<evidence type="ECO:0008006" key="4">
    <source>
        <dbReference type="Google" id="ProtNLM"/>
    </source>
</evidence>
<sequence length="219" mass="22176">MRRTPPRSARLLPAVAGLLAASSLTATSLLAQTRRAESAAKVGVADVTPYAGVILFGNYLDGPLGTSVRSRPAPIGGAQLSVSLAPGLALTGNVGYTSGDLEVGAPILGGLRVGSSSSWIYDAGLELRLPSASTISPFIQAGGGAITTKLSGGPLNTTSTNPAFNAGAGLDLSFGRSAALRLQVRDYVAKYTSEEIAGFEVKGNVSHNIAASAGLRFSF</sequence>
<evidence type="ECO:0000313" key="3">
    <source>
        <dbReference type="Proteomes" id="UP001161325"/>
    </source>
</evidence>
<keyword evidence="1" id="KW-0732">Signal</keyword>
<comment type="caution">
    <text evidence="2">The sequence shown here is derived from an EMBL/GenBank/DDBJ whole genome shotgun (WGS) entry which is preliminary data.</text>
</comment>
<evidence type="ECO:0000256" key="1">
    <source>
        <dbReference type="SAM" id="SignalP"/>
    </source>
</evidence>
<dbReference type="SUPFAM" id="SSF56925">
    <property type="entry name" value="OMPA-like"/>
    <property type="match status" value="1"/>
</dbReference>
<dbReference type="Gene3D" id="2.40.160.20">
    <property type="match status" value="1"/>
</dbReference>
<reference evidence="2" key="1">
    <citation type="submission" date="2022-08" db="EMBL/GenBank/DDBJ databases">
        <title>Draft genome sequencing of Roseisolibacter agri AW1220.</title>
        <authorList>
            <person name="Tobiishi Y."/>
            <person name="Tonouchi A."/>
        </authorList>
    </citation>
    <scope>NUCLEOTIDE SEQUENCE</scope>
    <source>
        <strain evidence="2">AW1220</strain>
    </source>
</reference>
<evidence type="ECO:0000313" key="2">
    <source>
        <dbReference type="EMBL" id="GLC24333.1"/>
    </source>
</evidence>